<dbReference type="RefSeq" id="WP_119036330.1">
    <property type="nucleotide sequence ID" value="NZ_QXDC01000003.1"/>
</dbReference>
<dbReference type="InterPro" id="IPR015813">
    <property type="entry name" value="Pyrv/PenolPyrv_kinase-like_dom"/>
</dbReference>
<organism evidence="1 2">
    <name type="scientific">Hephaestia caeni</name>
    <dbReference type="NCBI Taxonomy" id="645617"/>
    <lineage>
        <taxon>Bacteria</taxon>
        <taxon>Pseudomonadati</taxon>
        <taxon>Pseudomonadota</taxon>
        <taxon>Alphaproteobacteria</taxon>
        <taxon>Sphingomonadales</taxon>
        <taxon>Sphingomonadaceae</taxon>
        <taxon>Hephaestia</taxon>
    </lineage>
</organism>
<evidence type="ECO:0000313" key="2">
    <source>
        <dbReference type="Proteomes" id="UP000266568"/>
    </source>
</evidence>
<dbReference type="Pfam" id="PF13714">
    <property type="entry name" value="PEP_mutase"/>
    <property type="match status" value="1"/>
</dbReference>
<dbReference type="SUPFAM" id="SSF51621">
    <property type="entry name" value="Phosphoenolpyruvate/pyruvate domain"/>
    <property type="match status" value="1"/>
</dbReference>
<evidence type="ECO:0000313" key="1">
    <source>
        <dbReference type="EMBL" id="RIA43654.1"/>
    </source>
</evidence>
<dbReference type="Proteomes" id="UP000266568">
    <property type="component" value="Unassembled WGS sequence"/>
</dbReference>
<comment type="caution">
    <text evidence="1">The sequence shown here is derived from an EMBL/GenBank/DDBJ whole genome shotgun (WGS) entry which is preliminary data.</text>
</comment>
<keyword evidence="1" id="KW-0456">Lyase</keyword>
<dbReference type="GO" id="GO:0016829">
    <property type="term" value="F:lyase activity"/>
    <property type="evidence" value="ECO:0007669"/>
    <property type="project" value="UniProtKB-KW"/>
</dbReference>
<dbReference type="CDD" id="cd00377">
    <property type="entry name" value="ICL_PEPM"/>
    <property type="match status" value="1"/>
</dbReference>
<gene>
    <name evidence="1" type="ORF">DFR49_1880</name>
</gene>
<dbReference type="PANTHER" id="PTHR42905">
    <property type="entry name" value="PHOSPHOENOLPYRUVATE CARBOXYLASE"/>
    <property type="match status" value="1"/>
</dbReference>
<accession>A0A397PC16</accession>
<dbReference type="Gene3D" id="3.20.20.60">
    <property type="entry name" value="Phosphoenolpyruvate-binding domains"/>
    <property type="match status" value="1"/>
</dbReference>
<dbReference type="OrthoDB" id="9785398at2"/>
<dbReference type="InterPro" id="IPR039556">
    <property type="entry name" value="ICL/PEPM"/>
</dbReference>
<dbReference type="EMBL" id="QXDC01000003">
    <property type="protein sequence ID" value="RIA43654.1"/>
    <property type="molecule type" value="Genomic_DNA"/>
</dbReference>
<proteinExistence type="predicted"/>
<protein>
    <submittedName>
        <fullName evidence="1">2-methylisocitrate lyase-like PEP mutase family enzyme</fullName>
    </submittedName>
</protein>
<keyword evidence="2" id="KW-1185">Reference proteome</keyword>
<reference evidence="1 2" key="1">
    <citation type="submission" date="2018-08" db="EMBL/GenBank/DDBJ databases">
        <title>Genomic Encyclopedia of Type Strains, Phase IV (KMG-IV): sequencing the most valuable type-strain genomes for metagenomic binning, comparative biology and taxonomic classification.</title>
        <authorList>
            <person name="Goeker M."/>
        </authorList>
    </citation>
    <scope>NUCLEOTIDE SEQUENCE [LARGE SCALE GENOMIC DNA]</scope>
    <source>
        <strain evidence="1 2">DSM 25527</strain>
    </source>
</reference>
<dbReference type="PANTHER" id="PTHR42905:SF16">
    <property type="entry name" value="CARBOXYPHOSPHONOENOLPYRUVATE PHOSPHONOMUTASE-LIKE PROTEIN (AFU_ORTHOLOGUE AFUA_5G07230)"/>
    <property type="match status" value="1"/>
</dbReference>
<name>A0A397PC16_9SPHN</name>
<sequence>MTEPFQTFAALHVPGNPLILFNVWDAGSAIAAERAGAKAIATGSASVAMAHGMKDGENLSINEALANAQRIAGAVHLPVTVDFEGGYAIDPDGVGANLARLAATGAIGCNFEDQVVGGDGLHPVNAQARRIAAARAAVGADFFINARTDIFLKAKRETHDAAMIDSAIARAHAYAEAGASGFFVPGLGDLALLERVCRASPLPVNFMAYPGAPSATEVAGAGVARISHGPFPYYLAIEAFETAARAAFGTSAAA</sequence>
<dbReference type="AlphaFoldDB" id="A0A397PC16"/>
<dbReference type="InterPro" id="IPR040442">
    <property type="entry name" value="Pyrv_kinase-like_dom_sf"/>
</dbReference>